<dbReference type="PANTHER" id="PTHR46558">
    <property type="entry name" value="TRACRIPTIONAL REGULATORY PROTEIN-RELATED-RELATED"/>
    <property type="match status" value="1"/>
</dbReference>
<proteinExistence type="predicted"/>
<dbReference type="InParanoid" id="A0A414NF41"/>
<evidence type="ECO:0000313" key="5">
    <source>
        <dbReference type="Proteomes" id="UP000283983"/>
    </source>
</evidence>
<dbReference type="Gene3D" id="1.10.260.40">
    <property type="entry name" value="lambda repressor-like DNA-binding domains"/>
    <property type="match status" value="1"/>
</dbReference>
<accession>A0A414NF41</accession>
<dbReference type="SMART" id="SM00530">
    <property type="entry name" value="HTH_XRE"/>
    <property type="match status" value="1"/>
</dbReference>
<dbReference type="SUPFAM" id="SSF47413">
    <property type="entry name" value="lambda repressor-like DNA-binding domains"/>
    <property type="match status" value="1"/>
</dbReference>
<organism evidence="4 5">
    <name type="scientific">Collinsella intestinalis</name>
    <dbReference type="NCBI Taxonomy" id="147207"/>
    <lineage>
        <taxon>Bacteria</taxon>
        <taxon>Bacillati</taxon>
        <taxon>Actinomycetota</taxon>
        <taxon>Coriobacteriia</taxon>
        <taxon>Coriobacteriales</taxon>
        <taxon>Coriobacteriaceae</taxon>
        <taxon>Collinsella</taxon>
    </lineage>
</organism>
<gene>
    <name evidence="4" type="ORF">DW682_01500</name>
</gene>
<evidence type="ECO:0000256" key="1">
    <source>
        <dbReference type="ARBA" id="ARBA00023125"/>
    </source>
</evidence>
<dbReference type="AlphaFoldDB" id="A0A414NF41"/>
<dbReference type="PANTHER" id="PTHR46558:SF4">
    <property type="entry name" value="DNA-BIDING PHAGE PROTEIN"/>
    <property type="match status" value="1"/>
</dbReference>
<keyword evidence="2" id="KW-1133">Transmembrane helix</keyword>
<feature type="domain" description="HTH cro/C1-type" evidence="3">
    <location>
        <begin position="11"/>
        <end position="65"/>
    </location>
</feature>
<dbReference type="CDD" id="cd00093">
    <property type="entry name" value="HTH_XRE"/>
    <property type="match status" value="1"/>
</dbReference>
<evidence type="ECO:0000256" key="2">
    <source>
        <dbReference type="SAM" id="Phobius"/>
    </source>
</evidence>
<evidence type="ECO:0000313" key="4">
    <source>
        <dbReference type="EMBL" id="RHF38413.1"/>
    </source>
</evidence>
<keyword evidence="1" id="KW-0238">DNA-binding</keyword>
<feature type="transmembrane region" description="Helical" evidence="2">
    <location>
        <begin position="171"/>
        <end position="200"/>
    </location>
</feature>
<feature type="transmembrane region" description="Helical" evidence="2">
    <location>
        <begin position="87"/>
        <end position="105"/>
    </location>
</feature>
<name>A0A414NF41_9ACTN</name>
<comment type="caution">
    <text evidence="4">The sequence shown here is derived from an EMBL/GenBank/DDBJ whole genome shotgun (WGS) entry which is preliminary data.</text>
</comment>
<dbReference type="InterPro" id="IPR001387">
    <property type="entry name" value="Cro/C1-type_HTH"/>
</dbReference>
<evidence type="ECO:0000259" key="3">
    <source>
        <dbReference type="PROSITE" id="PS50943"/>
    </source>
</evidence>
<dbReference type="EMBL" id="QSLJ01000001">
    <property type="protein sequence ID" value="RHF38413.1"/>
    <property type="molecule type" value="Genomic_DNA"/>
</dbReference>
<keyword evidence="2" id="KW-0472">Membrane</keyword>
<dbReference type="Pfam" id="PF01381">
    <property type="entry name" value="HTH_3"/>
    <property type="match status" value="1"/>
</dbReference>
<sequence>MNIASKVGSRIRILREAAGLTQSELATTAYVTRQSVGNWERGNTLPDVQSLQLVAKALNTTVDRLLGDELPDMLEETAEARRQLTHCLAALGAIFALELLLAFLYSSFLRAPGSGEFRLVLSGMRVVLCFASMPIAKRFRSIASGQDLGDAISIMMFVEGYPKGKEPPATWFYRVLLTSLPAFYTFYIVLLAAALIAVAYA</sequence>
<dbReference type="Proteomes" id="UP000283983">
    <property type="component" value="Unassembled WGS sequence"/>
</dbReference>
<dbReference type="InterPro" id="IPR010982">
    <property type="entry name" value="Lambda_DNA-bd_dom_sf"/>
</dbReference>
<keyword evidence="2" id="KW-0812">Transmembrane</keyword>
<dbReference type="GO" id="GO:0003677">
    <property type="term" value="F:DNA binding"/>
    <property type="evidence" value="ECO:0007669"/>
    <property type="project" value="UniProtKB-KW"/>
</dbReference>
<dbReference type="PROSITE" id="PS50943">
    <property type="entry name" value="HTH_CROC1"/>
    <property type="match status" value="1"/>
</dbReference>
<protein>
    <submittedName>
        <fullName evidence="4">XRE family transcriptional regulator</fullName>
    </submittedName>
</protein>
<keyword evidence="5" id="KW-1185">Reference proteome</keyword>
<dbReference type="RefSeq" id="WP_118102564.1">
    <property type="nucleotide sequence ID" value="NZ_CABJEU010000001.1"/>
</dbReference>
<reference evidence="4 5" key="1">
    <citation type="submission" date="2018-08" db="EMBL/GenBank/DDBJ databases">
        <title>A genome reference for cultivated species of the human gut microbiota.</title>
        <authorList>
            <person name="Zou Y."/>
            <person name="Xue W."/>
            <person name="Luo G."/>
        </authorList>
    </citation>
    <scope>NUCLEOTIDE SEQUENCE [LARGE SCALE GENOMIC DNA]</scope>
    <source>
        <strain evidence="4 5">AM25-33</strain>
    </source>
</reference>